<evidence type="ECO:0000313" key="2">
    <source>
        <dbReference type="EMBL" id="OAA34942.1"/>
    </source>
</evidence>
<organism evidence="2 3">
    <name type="scientific">Metarhizium rileyi (strain RCEF 4871)</name>
    <name type="common">Nomuraea rileyi</name>
    <dbReference type="NCBI Taxonomy" id="1649241"/>
    <lineage>
        <taxon>Eukaryota</taxon>
        <taxon>Fungi</taxon>
        <taxon>Dikarya</taxon>
        <taxon>Ascomycota</taxon>
        <taxon>Pezizomycotina</taxon>
        <taxon>Sordariomycetes</taxon>
        <taxon>Hypocreomycetidae</taxon>
        <taxon>Hypocreales</taxon>
        <taxon>Clavicipitaceae</taxon>
        <taxon>Metarhizium</taxon>
    </lineage>
</organism>
<protein>
    <submittedName>
        <fullName evidence="2">Uncharacterized protein</fullName>
    </submittedName>
</protein>
<feature type="compositionally biased region" description="Basic and acidic residues" evidence="1">
    <location>
        <begin position="14"/>
        <end position="23"/>
    </location>
</feature>
<dbReference type="Proteomes" id="UP000243498">
    <property type="component" value="Unassembled WGS sequence"/>
</dbReference>
<evidence type="ECO:0000313" key="3">
    <source>
        <dbReference type="Proteomes" id="UP000243498"/>
    </source>
</evidence>
<dbReference type="EMBL" id="AZHC01000046">
    <property type="protein sequence ID" value="OAA34942.1"/>
    <property type="molecule type" value="Genomic_DNA"/>
</dbReference>
<dbReference type="STRING" id="1081105.A0A166WP27"/>
<reference evidence="2 3" key="1">
    <citation type="journal article" date="2016" name="Genome Biol. Evol.">
        <title>Divergent and convergent evolution of fungal pathogenicity.</title>
        <authorList>
            <person name="Shang Y."/>
            <person name="Xiao G."/>
            <person name="Zheng P."/>
            <person name="Cen K."/>
            <person name="Zhan S."/>
            <person name="Wang C."/>
        </authorList>
    </citation>
    <scope>NUCLEOTIDE SEQUENCE [LARGE SCALE GENOMIC DNA]</scope>
    <source>
        <strain evidence="2 3">RCEF 4871</strain>
    </source>
</reference>
<evidence type="ECO:0000256" key="1">
    <source>
        <dbReference type="SAM" id="MobiDB-lite"/>
    </source>
</evidence>
<keyword evidence="3" id="KW-1185">Reference proteome</keyword>
<feature type="region of interest" description="Disordered" evidence="1">
    <location>
        <begin position="1"/>
        <end position="23"/>
    </location>
</feature>
<proteinExistence type="predicted"/>
<accession>A0A166WP27</accession>
<sequence>MASKIADQGPHEVPFNKRDGLEGLGAEERHDPLIDGEGKPPILRVFDNSARLLRRVKAKETCFDGQDHRAAMAIQIPICITICIPLVSMTYPSTETYAWAHTCGQSWYYSDMVDMYEDDITNLLCGWLCAYGYPTIQWPEFRKGLSGNESLEQEYVFSPDSVSAQVDMGPEQRTTNKGEGLRLATVRRAIPISPFIDARNPGSSTAVERST</sequence>
<name>A0A166WP27_METRR</name>
<dbReference type="AlphaFoldDB" id="A0A166WP27"/>
<gene>
    <name evidence="2" type="ORF">NOR_08182</name>
</gene>
<comment type="caution">
    <text evidence="2">The sequence shown here is derived from an EMBL/GenBank/DDBJ whole genome shotgun (WGS) entry which is preliminary data.</text>
</comment>